<name>A0A4Z2IYU6_9TELE</name>
<dbReference type="EMBL" id="SRLO01000036">
    <property type="protein sequence ID" value="TNN82961.1"/>
    <property type="molecule type" value="Genomic_DNA"/>
</dbReference>
<evidence type="ECO:0000313" key="2">
    <source>
        <dbReference type="EMBL" id="TNN82961.1"/>
    </source>
</evidence>
<protein>
    <submittedName>
        <fullName evidence="2">Uncharacterized protein</fullName>
    </submittedName>
</protein>
<proteinExistence type="predicted"/>
<evidence type="ECO:0000256" key="1">
    <source>
        <dbReference type="SAM" id="MobiDB-lite"/>
    </source>
</evidence>
<feature type="region of interest" description="Disordered" evidence="1">
    <location>
        <begin position="23"/>
        <end position="44"/>
    </location>
</feature>
<gene>
    <name evidence="2" type="ORF">EYF80_006918</name>
</gene>
<evidence type="ECO:0000313" key="3">
    <source>
        <dbReference type="Proteomes" id="UP000314294"/>
    </source>
</evidence>
<sequence length="131" mass="14747">MKLKPDGMSKYFDIWGRRQRWQKRSRSEPGSRWLQRSPGSSPEEPVIRERYQTMNHLLPSLLLPSHAAPMPGRPPACSPLSGCVGVREQVLTALPSLSSSSRRAYLCRDRLALGKCNAAGRLRLRARHNTG</sequence>
<dbReference type="Proteomes" id="UP000314294">
    <property type="component" value="Unassembled WGS sequence"/>
</dbReference>
<dbReference type="AlphaFoldDB" id="A0A4Z2IYU6"/>
<comment type="caution">
    <text evidence="2">The sequence shown here is derived from an EMBL/GenBank/DDBJ whole genome shotgun (WGS) entry which is preliminary data.</text>
</comment>
<accession>A0A4Z2IYU6</accession>
<keyword evidence="3" id="KW-1185">Reference proteome</keyword>
<reference evidence="2 3" key="1">
    <citation type="submission" date="2019-03" db="EMBL/GenBank/DDBJ databases">
        <title>First draft genome of Liparis tanakae, snailfish: a comprehensive survey of snailfish specific genes.</title>
        <authorList>
            <person name="Kim W."/>
            <person name="Song I."/>
            <person name="Jeong J.-H."/>
            <person name="Kim D."/>
            <person name="Kim S."/>
            <person name="Ryu S."/>
            <person name="Song J.Y."/>
            <person name="Lee S.K."/>
        </authorList>
    </citation>
    <scope>NUCLEOTIDE SEQUENCE [LARGE SCALE GENOMIC DNA]</scope>
    <source>
        <tissue evidence="2">Muscle</tissue>
    </source>
</reference>
<organism evidence="2 3">
    <name type="scientific">Liparis tanakae</name>
    <name type="common">Tanaka's snailfish</name>
    <dbReference type="NCBI Taxonomy" id="230148"/>
    <lineage>
        <taxon>Eukaryota</taxon>
        <taxon>Metazoa</taxon>
        <taxon>Chordata</taxon>
        <taxon>Craniata</taxon>
        <taxon>Vertebrata</taxon>
        <taxon>Euteleostomi</taxon>
        <taxon>Actinopterygii</taxon>
        <taxon>Neopterygii</taxon>
        <taxon>Teleostei</taxon>
        <taxon>Neoteleostei</taxon>
        <taxon>Acanthomorphata</taxon>
        <taxon>Eupercaria</taxon>
        <taxon>Perciformes</taxon>
        <taxon>Cottioidei</taxon>
        <taxon>Cottales</taxon>
        <taxon>Liparidae</taxon>
        <taxon>Liparis</taxon>
    </lineage>
</organism>